<keyword evidence="6 7" id="KW-0472">Membrane</keyword>
<dbReference type="EMBL" id="BSKO01000001">
    <property type="protein sequence ID" value="GLO68012.1"/>
    <property type="molecule type" value="Genomic_DNA"/>
</dbReference>
<sequence>MLFNMLKGKNFRNFFFSDIIQGFGVGMSTIGANWYVLDQTGSATAVGFLLALNVLAGFLCFPLVGTLTDRFNRKQVILWAHVLRGTLIFTISLFFIIDGFNMVYIYLFTIINGIGWTIYMSASRSLTQEILTKNELVHGNSLIEISLQVGMFLAGAVSGILYKHYGFEFILFMNATAFLLSSFFLLRVSYRTKIDVKEKEESFIKNFKGGIDYLKSKPKLFLFGVISIIPLTTTMVFNVILPGYVQDLLQADSVVFGISDMFYGIGGLLSGFLASLIVKKLTKPRTITLFFSLATVIMLSLGFHHYVIWLFLGSMLIGLSNSTIRIHMNALLMDVVEEKYMGRSMSVWMGISLLLQSGLAYGVGLLIDHSHAGIGFILMSGIMLIGLILFIFVHHSMSKRDRKENFVTSSQV</sequence>
<name>A0ABQ5TPA6_9BACI</name>
<dbReference type="InterPro" id="IPR036259">
    <property type="entry name" value="MFS_trans_sf"/>
</dbReference>
<evidence type="ECO:0000256" key="2">
    <source>
        <dbReference type="ARBA" id="ARBA00022448"/>
    </source>
</evidence>
<dbReference type="RefSeq" id="WP_317958382.1">
    <property type="nucleotide sequence ID" value="NZ_BSKO01000001.1"/>
</dbReference>
<dbReference type="SUPFAM" id="SSF103473">
    <property type="entry name" value="MFS general substrate transporter"/>
    <property type="match status" value="1"/>
</dbReference>
<keyword evidence="10" id="KW-1185">Reference proteome</keyword>
<feature type="transmembrane region" description="Helical" evidence="7">
    <location>
        <begin position="347"/>
        <end position="367"/>
    </location>
</feature>
<evidence type="ECO:0000256" key="1">
    <source>
        <dbReference type="ARBA" id="ARBA00004651"/>
    </source>
</evidence>
<protein>
    <submittedName>
        <fullName evidence="9">MFS transporter</fullName>
    </submittedName>
</protein>
<keyword evidence="3" id="KW-1003">Cell membrane</keyword>
<dbReference type="Proteomes" id="UP001275436">
    <property type="component" value="Unassembled WGS sequence"/>
</dbReference>
<feature type="transmembrane region" description="Helical" evidence="7">
    <location>
        <begin position="103"/>
        <end position="122"/>
    </location>
</feature>
<keyword evidence="4 7" id="KW-0812">Transmembrane</keyword>
<dbReference type="PROSITE" id="PS50850">
    <property type="entry name" value="MFS"/>
    <property type="match status" value="1"/>
</dbReference>
<accession>A0ABQ5TPA6</accession>
<evidence type="ECO:0000256" key="3">
    <source>
        <dbReference type="ARBA" id="ARBA00022475"/>
    </source>
</evidence>
<dbReference type="PANTHER" id="PTHR23513:SF11">
    <property type="entry name" value="STAPHYLOFERRIN A TRANSPORTER"/>
    <property type="match status" value="1"/>
</dbReference>
<feature type="transmembrane region" description="Helical" evidence="7">
    <location>
        <begin position="373"/>
        <end position="393"/>
    </location>
</feature>
<reference evidence="9 10" key="1">
    <citation type="submission" date="2023-02" db="EMBL/GenBank/DDBJ databases">
        <title>Oceanobacillus kimchii IFOP_LL358 isolated form Alexandrium catenella lab strain.</title>
        <authorList>
            <person name="Gajardo G."/>
            <person name="Ueki S."/>
            <person name="Maruyama F."/>
        </authorList>
    </citation>
    <scope>NUCLEOTIDE SEQUENCE [LARGE SCALE GENOMIC DNA]</scope>
    <source>
        <strain evidence="9 10">IFOP_LL358</strain>
    </source>
</reference>
<feature type="transmembrane region" description="Helical" evidence="7">
    <location>
        <begin position="14"/>
        <end position="37"/>
    </location>
</feature>
<feature type="transmembrane region" description="Helical" evidence="7">
    <location>
        <begin position="285"/>
        <end position="301"/>
    </location>
</feature>
<dbReference type="CDD" id="cd06173">
    <property type="entry name" value="MFS_MefA_like"/>
    <property type="match status" value="1"/>
</dbReference>
<comment type="subcellular location">
    <subcellularLocation>
        <location evidence="1">Cell membrane</location>
        <topology evidence="1">Multi-pass membrane protein</topology>
    </subcellularLocation>
</comment>
<proteinExistence type="predicted"/>
<evidence type="ECO:0000256" key="7">
    <source>
        <dbReference type="SAM" id="Phobius"/>
    </source>
</evidence>
<evidence type="ECO:0000313" key="9">
    <source>
        <dbReference type="EMBL" id="GLO68012.1"/>
    </source>
</evidence>
<feature type="transmembrane region" description="Helical" evidence="7">
    <location>
        <begin position="220"/>
        <end position="241"/>
    </location>
</feature>
<feature type="transmembrane region" description="Helical" evidence="7">
    <location>
        <begin position="261"/>
        <end position="278"/>
    </location>
</feature>
<feature type="transmembrane region" description="Helical" evidence="7">
    <location>
        <begin position="43"/>
        <end position="64"/>
    </location>
</feature>
<keyword evidence="5 7" id="KW-1133">Transmembrane helix</keyword>
<evidence type="ECO:0000256" key="4">
    <source>
        <dbReference type="ARBA" id="ARBA00022692"/>
    </source>
</evidence>
<gene>
    <name evidence="9" type="ORF">MACH08_37960</name>
</gene>
<dbReference type="Gene3D" id="1.20.1250.20">
    <property type="entry name" value="MFS general substrate transporter like domains"/>
    <property type="match status" value="1"/>
</dbReference>
<dbReference type="InterPro" id="IPR020846">
    <property type="entry name" value="MFS_dom"/>
</dbReference>
<dbReference type="Pfam" id="PF07690">
    <property type="entry name" value="MFS_1"/>
    <property type="match status" value="1"/>
</dbReference>
<dbReference type="InterPro" id="IPR011701">
    <property type="entry name" value="MFS"/>
</dbReference>
<evidence type="ECO:0000256" key="6">
    <source>
        <dbReference type="ARBA" id="ARBA00023136"/>
    </source>
</evidence>
<feature type="transmembrane region" description="Helical" evidence="7">
    <location>
        <begin position="76"/>
        <end position="97"/>
    </location>
</feature>
<dbReference type="PANTHER" id="PTHR23513">
    <property type="entry name" value="INTEGRAL MEMBRANE EFFLUX PROTEIN-RELATED"/>
    <property type="match status" value="1"/>
</dbReference>
<evidence type="ECO:0000313" key="10">
    <source>
        <dbReference type="Proteomes" id="UP001275436"/>
    </source>
</evidence>
<feature type="transmembrane region" description="Helical" evidence="7">
    <location>
        <begin position="307"/>
        <end position="326"/>
    </location>
</feature>
<feature type="domain" description="Major facilitator superfamily (MFS) profile" evidence="8">
    <location>
        <begin position="1"/>
        <end position="398"/>
    </location>
</feature>
<evidence type="ECO:0000259" key="8">
    <source>
        <dbReference type="PROSITE" id="PS50850"/>
    </source>
</evidence>
<evidence type="ECO:0000256" key="5">
    <source>
        <dbReference type="ARBA" id="ARBA00022989"/>
    </source>
</evidence>
<keyword evidence="2" id="KW-0813">Transport</keyword>
<feature type="transmembrane region" description="Helical" evidence="7">
    <location>
        <begin position="169"/>
        <end position="190"/>
    </location>
</feature>
<comment type="caution">
    <text evidence="9">The sequence shown here is derived from an EMBL/GenBank/DDBJ whole genome shotgun (WGS) entry which is preliminary data.</text>
</comment>
<organism evidence="9 10">
    <name type="scientific">Oceanobacillus kimchii</name>
    <dbReference type="NCBI Taxonomy" id="746691"/>
    <lineage>
        <taxon>Bacteria</taxon>
        <taxon>Bacillati</taxon>
        <taxon>Bacillota</taxon>
        <taxon>Bacilli</taxon>
        <taxon>Bacillales</taxon>
        <taxon>Bacillaceae</taxon>
        <taxon>Oceanobacillus</taxon>
    </lineage>
</organism>
<feature type="transmembrane region" description="Helical" evidence="7">
    <location>
        <begin position="142"/>
        <end position="163"/>
    </location>
</feature>